<feature type="region of interest" description="Disordered" evidence="1">
    <location>
        <begin position="26"/>
        <end position="45"/>
    </location>
</feature>
<evidence type="ECO:0000313" key="3">
    <source>
        <dbReference type="Proteomes" id="UP000694388"/>
    </source>
</evidence>
<protein>
    <submittedName>
        <fullName evidence="2">Uncharacterized protein</fullName>
    </submittedName>
</protein>
<sequence>MLITSRQLHKARRWASCAALSCSSRTCGGAGGGEGNEKLQKDSNDRWNKLHRKQRREEKLRDSSSCGISKSENNNLKFPKEFHVYDIPTPKGEKKDTSITLPSGYSPQFVEASWYSWWERKGFFSPECHVSVFIYFCWGECGCVK</sequence>
<feature type="compositionally biased region" description="Basic and acidic residues" evidence="1">
    <location>
        <begin position="35"/>
        <end position="45"/>
    </location>
</feature>
<feature type="region of interest" description="Disordered" evidence="1">
    <location>
        <begin position="51"/>
        <end position="74"/>
    </location>
</feature>
<evidence type="ECO:0000256" key="1">
    <source>
        <dbReference type="SAM" id="MobiDB-lite"/>
    </source>
</evidence>
<organism evidence="2 3">
    <name type="scientific">Eptatretus burgeri</name>
    <name type="common">Inshore hagfish</name>
    <dbReference type="NCBI Taxonomy" id="7764"/>
    <lineage>
        <taxon>Eukaryota</taxon>
        <taxon>Metazoa</taxon>
        <taxon>Chordata</taxon>
        <taxon>Craniata</taxon>
        <taxon>Vertebrata</taxon>
        <taxon>Cyclostomata</taxon>
        <taxon>Myxini</taxon>
        <taxon>Myxiniformes</taxon>
        <taxon>Myxinidae</taxon>
        <taxon>Eptatretinae</taxon>
        <taxon>Eptatretus</taxon>
    </lineage>
</organism>
<evidence type="ECO:0000313" key="2">
    <source>
        <dbReference type="Ensembl" id="ENSEBUP00000024934.1"/>
    </source>
</evidence>
<accession>A0A8C4R5A8</accession>
<name>A0A8C4R5A8_EPTBU</name>
<dbReference type="Ensembl" id="ENSEBUT00000025510.1">
    <property type="protein sequence ID" value="ENSEBUP00000024934.1"/>
    <property type="gene ID" value="ENSEBUG00000015393.1"/>
</dbReference>
<dbReference type="Proteomes" id="UP000694388">
    <property type="component" value="Unplaced"/>
</dbReference>
<feature type="compositionally biased region" description="Polar residues" evidence="1">
    <location>
        <begin position="63"/>
        <end position="74"/>
    </location>
</feature>
<keyword evidence="3" id="KW-1185">Reference proteome</keyword>
<proteinExistence type="predicted"/>
<dbReference type="AlphaFoldDB" id="A0A8C4R5A8"/>
<dbReference type="Ensembl" id="ENSEBUT00000025505.1">
    <property type="protein sequence ID" value="ENSEBUP00000024929.1"/>
    <property type="gene ID" value="ENSEBUG00000015393.1"/>
</dbReference>
<dbReference type="Ensembl" id="ENSEBUT00000025501.1">
    <property type="protein sequence ID" value="ENSEBUP00000024925.1"/>
    <property type="gene ID" value="ENSEBUG00000015393.1"/>
</dbReference>
<reference evidence="2" key="1">
    <citation type="submission" date="2025-05" db="UniProtKB">
        <authorList>
            <consortium name="Ensembl"/>
        </authorList>
    </citation>
    <scope>IDENTIFICATION</scope>
</reference>